<dbReference type="Pfam" id="PF04985">
    <property type="entry name" value="Phage_tube"/>
    <property type="match status" value="1"/>
</dbReference>
<accession>A0A0F9XX87</accession>
<dbReference type="NCBIfam" id="TIGR01611">
    <property type="entry name" value="tail_tube"/>
    <property type="match status" value="1"/>
</dbReference>
<name>A0A0F9XX87_9ZZZZ</name>
<sequence>MAMPRKLKNMNVFNDGGSYQGIAKAMTLPALSRKMEGYRGGGMNGPVKVDMGLSDDGIAVSWKLGGWDLLAIRQWGATSASAVALRFAGAVQRDDTGDVSAVEVVMRGRHEEINFGDSEPGADTEHEITTTCTYYKLTVDGEVLVEIDILNMIEIVDGVDILAAQRKAVGL</sequence>
<protein>
    <recommendedName>
        <fullName evidence="2">Phage major tail tube protein</fullName>
    </recommendedName>
</protein>
<dbReference type="InterPro" id="IPR006498">
    <property type="entry name" value="Tail_tube"/>
</dbReference>
<dbReference type="EMBL" id="LAZR01000024">
    <property type="protein sequence ID" value="KKO04037.1"/>
    <property type="molecule type" value="Genomic_DNA"/>
</dbReference>
<gene>
    <name evidence="1" type="ORF">LCGC14_0089310</name>
</gene>
<dbReference type="AlphaFoldDB" id="A0A0F9XX87"/>
<evidence type="ECO:0008006" key="2">
    <source>
        <dbReference type="Google" id="ProtNLM"/>
    </source>
</evidence>
<reference evidence="1" key="1">
    <citation type="journal article" date="2015" name="Nature">
        <title>Complex archaea that bridge the gap between prokaryotes and eukaryotes.</title>
        <authorList>
            <person name="Spang A."/>
            <person name="Saw J.H."/>
            <person name="Jorgensen S.L."/>
            <person name="Zaremba-Niedzwiedzka K."/>
            <person name="Martijn J."/>
            <person name="Lind A.E."/>
            <person name="van Eijk R."/>
            <person name="Schleper C."/>
            <person name="Guy L."/>
            <person name="Ettema T.J."/>
        </authorList>
    </citation>
    <scope>NUCLEOTIDE SEQUENCE</scope>
</reference>
<evidence type="ECO:0000313" key="1">
    <source>
        <dbReference type="EMBL" id="KKO04037.1"/>
    </source>
</evidence>
<organism evidence="1">
    <name type="scientific">marine sediment metagenome</name>
    <dbReference type="NCBI Taxonomy" id="412755"/>
    <lineage>
        <taxon>unclassified sequences</taxon>
        <taxon>metagenomes</taxon>
        <taxon>ecological metagenomes</taxon>
    </lineage>
</organism>
<comment type="caution">
    <text evidence="1">The sequence shown here is derived from an EMBL/GenBank/DDBJ whole genome shotgun (WGS) entry which is preliminary data.</text>
</comment>
<proteinExistence type="predicted"/>